<evidence type="ECO:0000259" key="12">
    <source>
        <dbReference type="PROSITE" id="PS50885"/>
    </source>
</evidence>
<evidence type="ECO:0000256" key="7">
    <source>
        <dbReference type="ARBA" id="ARBA00022777"/>
    </source>
</evidence>
<dbReference type="InterPro" id="IPR036890">
    <property type="entry name" value="HATPase_C_sf"/>
</dbReference>
<dbReference type="InterPro" id="IPR003594">
    <property type="entry name" value="HATPase_dom"/>
</dbReference>
<dbReference type="SMART" id="SM00304">
    <property type="entry name" value="HAMP"/>
    <property type="match status" value="1"/>
</dbReference>
<dbReference type="CDD" id="cd06225">
    <property type="entry name" value="HAMP"/>
    <property type="match status" value="1"/>
</dbReference>
<dbReference type="RefSeq" id="WP_012525927.1">
    <property type="nucleotide sequence ID" value="NC_011891.1"/>
</dbReference>
<dbReference type="SUPFAM" id="SSF158472">
    <property type="entry name" value="HAMP domain-like"/>
    <property type="match status" value="1"/>
</dbReference>
<feature type="domain" description="HAMP" evidence="12">
    <location>
        <begin position="206"/>
        <end position="258"/>
    </location>
</feature>
<evidence type="ECO:0000313" key="13">
    <source>
        <dbReference type="EMBL" id="ACL65312.1"/>
    </source>
</evidence>
<dbReference type="CDD" id="cd00082">
    <property type="entry name" value="HisKA"/>
    <property type="match status" value="1"/>
</dbReference>
<keyword evidence="14" id="KW-1185">Reference proteome</keyword>
<dbReference type="GO" id="GO:0016020">
    <property type="term" value="C:membrane"/>
    <property type="evidence" value="ECO:0007669"/>
    <property type="project" value="UniProtKB-SubCell"/>
</dbReference>
<dbReference type="InterPro" id="IPR004358">
    <property type="entry name" value="Sig_transdc_His_kin-like_C"/>
</dbReference>
<comment type="catalytic activity">
    <reaction evidence="1">
        <text>ATP + protein L-histidine = ADP + protein N-phospho-L-histidine.</text>
        <dbReference type="EC" id="2.7.13.3"/>
    </reaction>
</comment>
<evidence type="ECO:0000256" key="9">
    <source>
        <dbReference type="ARBA" id="ARBA00023012"/>
    </source>
</evidence>
<dbReference type="Gene3D" id="3.30.565.10">
    <property type="entry name" value="Histidine kinase-like ATPase, C-terminal domain"/>
    <property type="match status" value="1"/>
</dbReference>
<evidence type="ECO:0000256" key="6">
    <source>
        <dbReference type="ARBA" id="ARBA00022741"/>
    </source>
</evidence>
<evidence type="ECO:0000256" key="4">
    <source>
        <dbReference type="ARBA" id="ARBA00022553"/>
    </source>
</evidence>
<protein>
    <recommendedName>
        <fullName evidence="3">histidine kinase</fullName>
        <ecNumber evidence="3">2.7.13.3</ecNumber>
    </recommendedName>
</protein>
<feature type="domain" description="Histidine kinase" evidence="11">
    <location>
        <begin position="283"/>
        <end position="493"/>
    </location>
</feature>
<dbReference type="SUPFAM" id="SSF55874">
    <property type="entry name" value="ATPase domain of HSP90 chaperone/DNA topoisomerase II/histidine kinase"/>
    <property type="match status" value="1"/>
</dbReference>
<evidence type="ECO:0000313" key="14">
    <source>
        <dbReference type="Proteomes" id="UP000007089"/>
    </source>
</evidence>
<dbReference type="PANTHER" id="PTHR43065">
    <property type="entry name" value="SENSOR HISTIDINE KINASE"/>
    <property type="match status" value="1"/>
</dbReference>
<evidence type="ECO:0000256" key="5">
    <source>
        <dbReference type="ARBA" id="ARBA00022679"/>
    </source>
</evidence>
<dbReference type="EMBL" id="CP001359">
    <property type="protein sequence ID" value="ACL65312.1"/>
    <property type="molecule type" value="Genomic_DNA"/>
</dbReference>
<name>B8J7C2_ANAD2</name>
<reference evidence="13" key="1">
    <citation type="submission" date="2009-01" db="EMBL/GenBank/DDBJ databases">
        <title>Complete sequence of Anaeromyxobacter dehalogenans 2CP-1.</title>
        <authorList>
            <consortium name="US DOE Joint Genome Institute"/>
            <person name="Lucas S."/>
            <person name="Copeland A."/>
            <person name="Lapidus A."/>
            <person name="Glavina del Rio T."/>
            <person name="Dalin E."/>
            <person name="Tice H."/>
            <person name="Bruce D."/>
            <person name="Goodwin L."/>
            <person name="Pitluck S."/>
            <person name="Saunders E."/>
            <person name="Brettin T."/>
            <person name="Detter J.C."/>
            <person name="Han C."/>
            <person name="Larimer F."/>
            <person name="Land M."/>
            <person name="Hauser L."/>
            <person name="Kyrpides N."/>
            <person name="Ovchinnikova G."/>
            <person name="Beliaev A.S."/>
            <person name="Richardson P."/>
        </authorList>
    </citation>
    <scope>NUCLEOTIDE SEQUENCE</scope>
    <source>
        <strain evidence="13">2CP-1</strain>
    </source>
</reference>
<dbReference type="PROSITE" id="PS50885">
    <property type="entry name" value="HAMP"/>
    <property type="match status" value="1"/>
</dbReference>
<dbReference type="PROSITE" id="PS50109">
    <property type="entry name" value="HIS_KIN"/>
    <property type="match status" value="1"/>
</dbReference>
<dbReference type="EC" id="2.7.13.3" evidence="3"/>
<evidence type="ECO:0000259" key="11">
    <source>
        <dbReference type="PROSITE" id="PS50109"/>
    </source>
</evidence>
<dbReference type="Pfam" id="PF02518">
    <property type="entry name" value="HATPase_c"/>
    <property type="match status" value="1"/>
</dbReference>
<dbReference type="Pfam" id="PF00672">
    <property type="entry name" value="HAMP"/>
    <property type="match status" value="1"/>
</dbReference>
<evidence type="ECO:0000256" key="8">
    <source>
        <dbReference type="ARBA" id="ARBA00022840"/>
    </source>
</evidence>
<dbReference type="PANTHER" id="PTHR43065:SF10">
    <property type="entry name" value="PEROXIDE STRESS-ACTIVATED HISTIDINE KINASE MAK3"/>
    <property type="match status" value="1"/>
</dbReference>
<organism evidence="13 14">
    <name type="scientific">Anaeromyxobacter dehalogenans (strain ATCC BAA-258 / DSM 21875 / 2CP-1)</name>
    <dbReference type="NCBI Taxonomy" id="455488"/>
    <lineage>
        <taxon>Bacteria</taxon>
        <taxon>Pseudomonadati</taxon>
        <taxon>Myxococcota</taxon>
        <taxon>Myxococcia</taxon>
        <taxon>Myxococcales</taxon>
        <taxon>Cystobacterineae</taxon>
        <taxon>Anaeromyxobacteraceae</taxon>
        <taxon>Anaeromyxobacter</taxon>
    </lineage>
</organism>
<dbReference type="PRINTS" id="PR00344">
    <property type="entry name" value="BCTRLSENSOR"/>
</dbReference>
<keyword evidence="5" id="KW-0808">Transferase</keyword>
<evidence type="ECO:0000256" key="1">
    <source>
        <dbReference type="ARBA" id="ARBA00000085"/>
    </source>
</evidence>
<keyword evidence="10" id="KW-0812">Transmembrane</keyword>
<dbReference type="SUPFAM" id="SSF47384">
    <property type="entry name" value="Homodimeric domain of signal transducing histidine kinase"/>
    <property type="match status" value="1"/>
</dbReference>
<dbReference type="HOGENOM" id="CLU_000445_89_29_7"/>
<keyword evidence="7 13" id="KW-0418">Kinase</keyword>
<gene>
    <name evidence="13" type="ordered locus">A2cp1_1970</name>
</gene>
<dbReference type="Gene3D" id="1.10.287.130">
    <property type="match status" value="1"/>
</dbReference>
<keyword evidence="4" id="KW-0597">Phosphoprotein</keyword>
<dbReference type="InterPro" id="IPR005467">
    <property type="entry name" value="His_kinase_dom"/>
</dbReference>
<dbReference type="Pfam" id="PF00512">
    <property type="entry name" value="HisKA"/>
    <property type="match status" value="1"/>
</dbReference>
<keyword evidence="8" id="KW-0067">ATP-binding</keyword>
<dbReference type="AlphaFoldDB" id="B8J7C2"/>
<dbReference type="GO" id="GO:0005524">
    <property type="term" value="F:ATP binding"/>
    <property type="evidence" value="ECO:0007669"/>
    <property type="project" value="UniProtKB-KW"/>
</dbReference>
<dbReference type="InterPro" id="IPR036097">
    <property type="entry name" value="HisK_dim/P_sf"/>
</dbReference>
<evidence type="ECO:0000256" key="2">
    <source>
        <dbReference type="ARBA" id="ARBA00004370"/>
    </source>
</evidence>
<dbReference type="InterPro" id="IPR003660">
    <property type="entry name" value="HAMP_dom"/>
</dbReference>
<evidence type="ECO:0000256" key="3">
    <source>
        <dbReference type="ARBA" id="ARBA00012438"/>
    </source>
</evidence>
<accession>B8J7C2</accession>
<keyword evidence="10" id="KW-1133">Transmembrane helix</keyword>
<dbReference type="Proteomes" id="UP000007089">
    <property type="component" value="Chromosome"/>
</dbReference>
<dbReference type="InterPro" id="IPR003661">
    <property type="entry name" value="HisK_dim/P_dom"/>
</dbReference>
<keyword evidence="9" id="KW-0902">Two-component regulatory system</keyword>
<dbReference type="GO" id="GO:0000155">
    <property type="term" value="F:phosphorelay sensor kinase activity"/>
    <property type="evidence" value="ECO:0007669"/>
    <property type="project" value="InterPro"/>
</dbReference>
<proteinExistence type="predicted"/>
<sequence length="502" mass="54003">MNLLERSYRSLDSSMRARVLVPTALLFAVTLSAMVAAAVHFYGADIESGRQDRAELFATMVSSGVSNVMLSGKPREVSTLLEALVAHRSDLLSASLIAPNGYISISTSPALLGRVPWSEVNRVEGTTVVVGPGGNDAEYAVLQPIVNAESCARCHGTQSHVNGWLDLRFTREPVLEAQAQLAKTLSLSAGAALVCLLGILLWLLGREAVTPLQRLVTVMRRAEAGELSVRADEGRPDELGVAARGFDATLAALRRSQAELEAFYRERMVRADRFAAVGEIATGLAHEIKNPLAGLSGALELLAEDFSDDARHSDIVTEMQHQVRRLTHTMESLLSFARPAKAKLRSTDVNATLEKVLFLIRQQSRDGTLELVPELSPGLPAVLADPSQLEQVFLNICLNACQAMIATRRGGRLTVRSRAGDGTVSVEVEDTGPGIPADLRAQIFKPFFTTKREGNGLGLAISARIVAEHGGHIGYRCPPEGGTTFTVTLQQARPQRAPEHAA</sequence>
<keyword evidence="10" id="KW-0472">Membrane</keyword>
<feature type="transmembrane region" description="Helical" evidence="10">
    <location>
        <begin position="185"/>
        <end position="204"/>
    </location>
</feature>
<comment type="subcellular location">
    <subcellularLocation>
        <location evidence="2">Membrane</location>
    </subcellularLocation>
</comment>
<keyword evidence="6" id="KW-0547">Nucleotide-binding</keyword>
<dbReference type="Gene3D" id="3.30.450.290">
    <property type="match status" value="1"/>
</dbReference>
<evidence type="ECO:0000256" key="10">
    <source>
        <dbReference type="SAM" id="Phobius"/>
    </source>
</evidence>
<dbReference type="KEGG" id="acp:A2cp1_1970"/>
<dbReference type="SMART" id="SM00388">
    <property type="entry name" value="HisKA"/>
    <property type="match status" value="1"/>
</dbReference>
<dbReference type="Gene3D" id="6.10.340.10">
    <property type="match status" value="1"/>
</dbReference>
<dbReference type="SMART" id="SM00387">
    <property type="entry name" value="HATPase_c"/>
    <property type="match status" value="1"/>
</dbReference>